<reference evidence="3" key="1">
    <citation type="submission" date="2019-09" db="EMBL/GenBank/DDBJ databases">
        <authorList>
            <person name="Chandra G."/>
            <person name="Truman W A."/>
        </authorList>
    </citation>
    <scope>NUCLEOTIDE SEQUENCE</scope>
    <source>
        <strain evidence="3">PS683</strain>
    </source>
</reference>
<proteinExistence type="predicted"/>
<dbReference type="GO" id="GO:0004222">
    <property type="term" value="F:metalloendopeptidase activity"/>
    <property type="evidence" value="ECO:0007669"/>
    <property type="project" value="InterPro"/>
</dbReference>
<name>A0A5E6MHT9_PSEFL</name>
<accession>A0A5E6MHT9</accession>
<feature type="region of interest" description="Disordered" evidence="1">
    <location>
        <begin position="10"/>
        <end position="43"/>
    </location>
</feature>
<dbReference type="Gene3D" id="3.40.390.10">
    <property type="entry name" value="Collagenase (Catalytic Domain)"/>
    <property type="match status" value="1"/>
</dbReference>
<evidence type="ECO:0000313" key="3">
    <source>
        <dbReference type="EMBL" id="VVM12214.1"/>
    </source>
</evidence>
<dbReference type="Pfam" id="PF01400">
    <property type="entry name" value="Astacin"/>
    <property type="match status" value="1"/>
</dbReference>
<dbReference type="InterPro" id="IPR024079">
    <property type="entry name" value="MetalloPept_cat_dom_sf"/>
</dbReference>
<dbReference type="GO" id="GO:0006508">
    <property type="term" value="P:proteolysis"/>
    <property type="evidence" value="ECO:0007669"/>
    <property type="project" value="InterPro"/>
</dbReference>
<dbReference type="AlphaFoldDB" id="A0A5E6MHT9"/>
<organism evidence="3">
    <name type="scientific">Pseudomonas fluorescens</name>
    <dbReference type="NCBI Taxonomy" id="294"/>
    <lineage>
        <taxon>Bacteria</taxon>
        <taxon>Pseudomonadati</taxon>
        <taxon>Pseudomonadota</taxon>
        <taxon>Gammaproteobacteria</taxon>
        <taxon>Pseudomonadales</taxon>
        <taxon>Pseudomonadaceae</taxon>
        <taxon>Pseudomonas</taxon>
    </lineage>
</organism>
<feature type="domain" description="Peptidase M12A" evidence="2">
    <location>
        <begin position="133"/>
        <end position="204"/>
    </location>
</feature>
<gene>
    <name evidence="3" type="ORF">PS683_00490</name>
</gene>
<protein>
    <recommendedName>
        <fullName evidence="2">Peptidase M12A domain-containing protein</fullName>
    </recommendedName>
</protein>
<dbReference type="InterPro" id="IPR001506">
    <property type="entry name" value="Peptidase_M12A"/>
</dbReference>
<dbReference type="EMBL" id="LR700639">
    <property type="protein sequence ID" value="VVM12214.1"/>
    <property type="molecule type" value="Genomic_DNA"/>
</dbReference>
<dbReference type="SUPFAM" id="SSF55486">
    <property type="entry name" value="Metalloproteases ('zincins'), catalytic domain"/>
    <property type="match status" value="1"/>
</dbReference>
<sequence>MNVAAVVAPQFHHLPHKQDDGHTNAPSSAAHSRHRRNVGDPGRYWPQNTTLKIALYEFDVNDPYVLAVKKAACQWLPHINLKFEFVSGEEGDVRIAANNQRPQSAVGTGALSMPESTPTMSLPLDHTDPRFEYIVLHEFGHMLGALHAHQHPDADIPWNVPKVHAVYRRNGVSQAQANADLLPLPRNTAYDYQPYDSDSVMHYEIDPRLTQGNWAQSESWAISEGDIAWAKNAYPRPAS</sequence>
<evidence type="ECO:0000259" key="2">
    <source>
        <dbReference type="Pfam" id="PF01400"/>
    </source>
</evidence>
<evidence type="ECO:0000256" key="1">
    <source>
        <dbReference type="SAM" id="MobiDB-lite"/>
    </source>
</evidence>